<evidence type="ECO:0000313" key="5">
    <source>
        <dbReference type="Proteomes" id="UP000654075"/>
    </source>
</evidence>
<evidence type="ECO:0000256" key="1">
    <source>
        <dbReference type="SAM" id="MobiDB-lite"/>
    </source>
</evidence>
<evidence type="ECO:0000313" key="4">
    <source>
        <dbReference type="EMBL" id="CAE8608851.1"/>
    </source>
</evidence>
<feature type="compositionally biased region" description="Low complexity" evidence="1">
    <location>
        <begin position="15"/>
        <end position="39"/>
    </location>
</feature>
<keyword evidence="5" id="KW-1185">Reference proteome</keyword>
<protein>
    <recommendedName>
        <fullName evidence="2">Aminoglycoside phosphotransferase domain-containing protein</fullName>
    </recommendedName>
</protein>
<name>A0A813F1J5_POLGL</name>
<evidence type="ECO:0000313" key="3">
    <source>
        <dbReference type="EMBL" id="CAE8608103.1"/>
    </source>
</evidence>
<proteinExistence type="predicted"/>
<dbReference type="Proteomes" id="UP000654075">
    <property type="component" value="Unassembled WGS sequence"/>
</dbReference>
<accession>A0A813F1J5</accession>
<dbReference type="AlphaFoldDB" id="A0A813F1J5"/>
<dbReference type="InterPro" id="IPR011009">
    <property type="entry name" value="Kinase-like_dom_sf"/>
</dbReference>
<reference evidence="3" key="1">
    <citation type="submission" date="2021-02" db="EMBL/GenBank/DDBJ databases">
        <authorList>
            <person name="Dougan E. K."/>
            <person name="Rhodes N."/>
            <person name="Thang M."/>
            <person name="Chan C."/>
        </authorList>
    </citation>
    <scope>NUCLEOTIDE SEQUENCE</scope>
</reference>
<dbReference type="SUPFAM" id="SSF56112">
    <property type="entry name" value="Protein kinase-like (PK-like)"/>
    <property type="match status" value="1"/>
</dbReference>
<feature type="region of interest" description="Disordered" evidence="1">
    <location>
        <begin position="1"/>
        <end position="42"/>
    </location>
</feature>
<dbReference type="Gene3D" id="3.90.1200.10">
    <property type="match status" value="1"/>
</dbReference>
<organism evidence="3 5">
    <name type="scientific">Polarella glacialis</name>
    <name type="common">Dinoflagellate</name>
    <dbReference type="NCBI Taxonomy" id="89957"/>
    <lineage>
        <taxon>Eukaryota</taxon>
        <taxon>Sar</taxon>
        <taxon>Alveolata</taxon>
        <taxon>Dinophyceae</taxon>
        <taxon>Suessiales</taxon>
        <taxon>Suessiaceae</taxon>
        <taxon>Polarella</taxon>
    </lineage>
</organism>
<evidence type="ECO:0000259" key="2">
    <source>
        <dbReference type="Pfam" id="PF01636"/>
    </source>
</evidence>
<feature type="domain" description="Aminoglycoside phosphotransferase" evidence="2">
    <location>
        <begin position="113"/>
        <end position="329"/>
    </location>
</feature>
<dbReference type="InterPro" id="IPR002575">
    <property type="entry name" value="Aminoglycoside_PTrfase"/>
</dbReference>
<dbReference type="EMBL" id="CAJNNV010022436">
    <property type="protein sequence ID" value="CAE8608103.1"/>
    <property type="molecule type" value="Genomic_DNA"/>
</dbReference>
<comment type="caution">
    <text evidence="3">The sequence shown here is derived from an EMBL/GenBank/DDBJ whole genome shotgun (WGS) entry which is preliminary data.</text>
</comment>
<sequence>MALGTGAGGSLESKQQPLQQQQQEEQQQQQRQQQQRQQQHSLEPQTWEQLSASWLGAILSRSVGSFEYDLAFVVRGEGDRVRRLLLHGCCNEEDSNSCPSSVFVKSLEPHEAAFYLCVAPLLTRIRVRIPCVLWRGKTLLLLEDLGAPPWVDVQLPERSLTLPGTLEQACRLVRLYARLHAATWRSLPPANTCEHTAVCLARSVPVLSSWRAACDEPGVRAALKAATAENGCLRLKSKRVCSLCPPSSALRFFRTGPAAKPACVIHGDPHGRNVLDLGQAGALSPDSLCLVDFESAAFDHPVWDLALLLFQLWPSQWSEAPRQVLTALAEAYSAELLKSGVRDYDVGACLSDLEVAVTLCFVGFAVVQAAESSREWWRGTVAEEGFESASFALERVLSGPSADSLLRALPAEVALSYHLRQELPEDEGLALDTEVEF</sequence>
<dbReference type="EMBL" id="CAJNNV010024051">
    <property type="protein sequence ID" value="CAE8608851.1"/>
    <property type="molecule type" value="Genomic_DNA"/>
</dbReference>
<dbReference type="Pfam" id="PF01636">
    <property type="entry name" value="APH"/>
    <property type="match status" value="1"/>
</dbReference>
<gene>
    <name evidence="3" type="ORF">PGLA1383_LOCUS25989</name>
    <name evidence="4" type="ORF">PGLA1383_LOCUS26682</name>
</gene>
<feature type="non-terminal residue" evidence="3">
    <location>
        <position position="437"/>
    </location>
</feature>